<evidence type="ECO:0000256" key="1">
    <source>
        <dbReference type="ARBA" id="ARBA00004141"/>
    </source>
</evidence>
<evidence type="ECO:0000313" key="9">
    <source>
        <dbReference type="EMBL" id="MBM6674698.1"/>
    </source>
</evidence>
<evidence type="ECO:0000256" key="3">
    <source>
        <dbReference type="ARBA" id="ARBA00022679"/>
    </source>
</evidence>
<dbReference type="EMBL" id="JACJJG010000114">
    <property type="protein sequence ID" value="MBM6674698.1"/>
    <property type="molecule type" value="Genomic_DNA"/>
</dbReference>
<dbReference type="PANTHER" id="PTHR30576">
    <property type="entry name" value="COLANIC BIOSYNTHESIS UDP-GLUCOSE LIPID CARRIER TRANSFERASE"/>
    <property type="match status" value="1"/>
</dbReference>
<feature type="transmembrane region" description="Helical" evidence="7">
    <location>
        <begin position="281"/>
        <end position="305"/>
    </location>
</feature>
<keyword evidence="5 7" id="KW-1133">Transmembrane helix</keyword>
<dbReference type="NCBIfam" id="TIGR03025">
    <property type="entry name" value="EPS_sugtrans"/>
    <property type="match status" value="1"/>
</dbReference>
<dbReference type="InterPro" id="IPR017473">
    <property type="entry name" value="Undecaprenyl-P_gluc_Ptfrase"/>
</dbReference>
<dbReference type="GO" id="GO:0089702">
    <property type="term" value="F:undecaprenyl-phosphate glucose phosphotransferase activity"/>
    <property type="evidence" value="ECO:0007669"/>
    <property type="project" value="UniProtKB-EC"/>
</dbReference>
<keyword evidence="3 9" id="KW-0808">Transferase</keyword>
<feature type="transmembrane region" description="Helical" evidence="7">
    <location>
        <begin position="45"/>
        <end position="65"/>
    </location>
</feature>
<reference evidence="9" key="2">
    <citation type="journal article" date="2021" name="Sci. Rep.">
        <title>The distribution of antibiotic resistance genes in chicken gut microbiota commensals.</title>
        <authorList>
            <person name="Juricova H."/>
            <person name="Matiasovicova J."/>
            <person name="Kubasova T."/>
            <person name="Cejkova D."/>
            <person name="Rychlik I."/>
        </authorList>
    </citation>
    <scope>NUCLEOTIDE SEQUENCE</scope>
    <source>
        <strain evidence="9">An824</strain>
    </source>
</reference>
<dbReference type="Pfam" id="PF02397">
    <property type="entry name" value="Bac_transf"/>
    <property type="match status" value="1"/>
</dbReference>
<evidence type="ECO:0000256" key="6">
    <source>
        <dbReference type="ARBA" id="ARBA00023136"/>
    </source>
</evidence>
<feature type="transmembrane region" description="Helical" evidence="7">
    <location>
        <begin position="110"/>
        <end position="128"/>
    </location>
</feature>
<evidence type="ECO:0000256" key="4">
    <source>
        <dbReference type="ARBA" id="ARBA00022692"/>
    </source>
</evidence>
<dbReference type="EC" id="2.7.8.31" evidence="9"/>
<dbReference type="Gene3D" id="3.40.50.720">
    <property type="entry name" value="NAD(P)-binding Rossmann-like Domain"/>
    <property type="match status" value="1"/>
</dbReference>
<feature type="domain" description="Bacterial sugar transferase" evidence="8">
    <location>
        <begin position="279"/>
        <end position="462"/>
    </location>
</feature>
<dbReference type="Pfam" id="PF13727">
    <property type="entry name" value="CoA_binding_3"/>
    <property type="match status" value="1"/>
</dbReference>
<keyword evidence="6 7" id="KW-0472">Membrane</keyword>
<keyword evidence="4 7" id="KW-0812">Transmembrane</keyword>
<dbReference type="PANTHER" id="PTHR30576:SF0">
    <property type="entry name" value="UNDECAPRENYL-PHOSPHATE N-ACETYLGALACTOSAMINYL 1-PHOSPHATE TRANSFERASE-RELATED"/>
    <property type="match status" value="1"/>
</dbReference>
<feature type="transmembrane region" description="Helical" evidence="7">
    <location>
        <begin position="12"/>
        <end position="33"/>
    </location>
</feature>
<dbReference type="GO" id="GO:0016020">
    <property type="term" value="C:membrane"/>
    <property type="evidence" value="ECO:0007669"/>
    <property type="project" value="UniProtKB-SubCell"/>
</dbReference>
<comment type="subcellular location">
    <subcellularLocation>
        <location evidence="1">Membrane</location>
        <topology evidence="1">Multi-pass membrane protein</topology>
    </subcellularLocation>
</comment>
<name>A0A939B8S5_9BACT</name>
<proteinExistence type="inferred from homology"/>
<dbReference type="InterPro" id="IPR017475">
    <property type="entry name" value="EPS_sugar_tfrase"/>
</dbReference>
<evidence type="ECO:0000259" key="8">
    <source>
        <dbReference type="Pfam" id="PF02397"/>
    </source>
</evidence>
<gene>
    <name evidence="9" type="ORF">H6A34_12540</name>
</gene>
<comment type="similarity">
    <text evidence="2">Belongs to the bacterial sugar transferase family.</text>
</comment>
<dbReference type="AlphaFoldDB" id="A0A939B8S5"/>
<dbReference type="Proteomes" id="UP000706891">
    <property type="component" value="Unassembled WGS sequence"/>
</dbReference>
<accession>A0A939B8S5</accession>
<dbReference type="NCBIfam" id="TIGR03023">
    <property type="entry name" value="WcaJ_sugtrans"/>
    <property type="match status" value="1"/>
</dbReference>
<evidence type="ECO:0000256" key="2">
    <source>
        <dbReference type="ARBA" id="ARBA00006464"/>
    </source>
</evidence>
<comment type="caution">
    <text evidence="9">The sequence shown here is derived from an EMBL/GenBank/DDBJ whole genome shotgun (WGS) entry which is preliminary data.</text>
</comment>
<sequence>MISAFDRTLKLGVSLSVIDWLTFNIVFLLSYYLSWFPFLNWEGNFLTYFITSNIAYIIALQFVTISLHHRWAQPAKVLSNTSRTSLIFIVLYTSFLGMFSDVRIPDAVSSLFLAAIIFVATSVERLVLRTYIIHRRTSGRDSVKTIILGTGSMSQKVADVMTNDWNGYNLLGYFSRLGDQAIVNSTTGEAIPRLGDKDDIIDYLERNHVDELYISEVPAGTVSFKELMQICDKNMIRAYYVPSTVYGEFRKAKVKEFGNIYVLSQYDEPLRDVRNRIEKRLFDIFVSLLFLCTIFPFVLIIVYIVSKITMPGPLFFKQKRTGYDGRDFWCYKFRSMKVNKDSDTVQAVKNDPRVTKWGALMRHTNIDELPQFINVLKGDMSLVGPRPHMLAHTDYYSELISDYMIRHYVKPGITGWAQTHGERGETKTVEDMRRRVEKDIWYIEHWSFWLDIQIMIKTVTDAIHGDDKAY</sequence>
<evidence type="ECO:0000256" key="7">
    <source>
        <dbReference type="SAM" id="Phobius"/>
    </source>
</evidence>
<dbReference type="InterPro" id="IPR003362">
    <property type="entry name" value="Bact_transf"/>
</dbReference>
<reference evidence="9" key="1">
    <citation type="submission" date="2020-08" db="EMBL/GenBank/DDBJ databases">
        <authorList>
            <person name="Cejkova D."/>
            <person name="Kubasova T."/>
            <person name="Jahodarova E."/>
            <person name="Rychlik I."/>
        </authorList>
    </citation>
    <scope>NUCLEOTIDE SEQUENCE</scope>
    <source>
        <strain evidence="9">An824</strain>
    </source>
</reference>
<dbReference type="RefSeq" id="WP_205105799.1">
    <property type="nucleotide sequence ID" value="NZ_JACJJG010000114.1"/>
</dbReference>
<feature type="transmembrane region" description="Helical" evidence="7">
    <location>
        <begin position="86"/>
        <end position="104"/>
    </location>
</feature>
<evidence type="ECO:0000256" key="5">
    <source>
        <dbReference type="ARBA" id="ARBA00022989"/>
    </source>
</evidence>
<evidence type="ECO:0000313" key="10">
    <source>
        <dbReference type="Proteomes" id="UP000706891"/>
    </source>
</evidence>
<protein>
    <submittedName>
        <fullName evidence="9">Undecaprenyl-phosphate glucose phosphotransferase</fullName>
        <ecNumber evidence="9">2.7.8.31</ecNumber>
    </submittedName>
</protein>
<keyword evidence="10" id="KW-1185">Reference proteome</keyword>
<organism evidence="9 10">
    <name type="scientific">Marseilla massiliensis</name>
    <dbReference type="NCBI Taxonomy" id="1841864"/>
    <lineage>
        <taxon>Bacteria</taxon>
        <taxon>Pseudomonadati</taxon>
        <taxon>Bacteroidota</taxon>
        <taxon>Bacteroidia</taxon>
        <taxon>Bacteroidales</taxon>
        <taxon>Prevotellaceae</taxon>
        <taxon>Marseilla</taxon>
    </lineage>
</organism>